<name>A0A409X571_PSICY</name>
<feature type="non-terminal residue" evidence="2">
    <location>
        <position position="175"/>
    </location>
</feature>
<reference evidence="2 3" key="1">
    <citation type="journal article" date="2018" name="Evol. Lett.">
        <title>Horizontal gene cluster transfer increased hallucinogenic mushroom diversity.</title>
        <authorList>
            <person name="Reynolds H.T."/>
            <person name="Vijayakumar V."/>
            <person name="Gluck-Thaler E."/>
            <person name="Korotkin H.B."/>
            <person name="Matheny P.B."/>
            <person name="Slot J.C."/>
        </authorList>
    </citation>
    <scope>NUCLEOTIDE SEQUENCE [LARGE SCALE GENOMIC DNA]</scope>
    <source>
        <strain evidence="2 3">2631</strain>
    </source>
</reference>
<accession>A0A409X571</accession>
<sequence>MKSSDSPQMQYREVSDAVTRDNNSDIGSVAHESDGIYATDYHDYGPGMDEDEEEILEHSANDAGQQSGMNMPCDGNNGNNNSFNSLYADLRDFDYTYSTTTIPGNNNIEPGSDASTVLSGVDSSNWQSSEINSLNYEYIEEEEIAARLSYADKMRILEETLEETLDGHPDIVSDD</sequence>
<dbReference type="Proteomes" id="UP000283269">
    <property type="component" value="Unassembled WGS sequence"/>
</dbReference>
<evidence type="ECO:0000256" key="1">
    <source>
        <dbReference type="SAM" id="MobiDB-lite"/>
    </source>
</evidence>
<dbReference type="EMBL" id="NHYD01002614">
    <property type="protein sequence ID" value="PPQ85860.1"/>
    <property type="molecule type" value="Genomic_DNA"/>
</dbReference>
<organism evidence="2 3">
    <name type="scientific">Psilocybe cyanescens</name>
    <dbReference type="NCBI Taxonomy" id="93625"/>
    <lineage>
        <taxon>Eukaryota</taxon>
        <taxon>Fungi</taxon>
        <taxon>Dikarya</taxon>
        <taxon>Basidiomycota</taxon>
        <taxon>Agaricomycotina</taxon>
        <taxon>Agaricomycetes</taxon>
        <taxon>Agaricomycetidae</taxon>
        <taxon>Agaricales</taxon>
        <taxon>Agaricineae</taxon>
        <taxon>Strophariaceae</taxon>
        <taxon>Psilocybe</taxon>
    </lineage>
</organism>
<keyword evidence="3" id="KW-1185">Reference proteome</keyword>
<feature type="region of interest" description="Disordered" evidence="1">
    <location>
        <begin position="1"/>
        <end position="49"/>
    </location>
</feature>
<dbReference type="InParanoid" id="A0A409X571"/>
<feature type="compositionally biased region" description="Basic and acidic residues" evidence="1">
    <location>
        <begin position="13"/>
        <end position="23"/>
    </location>
</feature>
<comment type="caution">
    <text evidence="2">The sequence shown here is derived from an EMBL/GenBank/DDBJ whole genome shotgun (WGS) entry which is preliminary data.</text>
</comment>
<evidence type="ECO:0000313" key="3">
    <source>
        <dbReference type="Proteomes" id="UP000283269"/>
    </source>
</evidence>
<evidence type="ECO:0000313" key="2">
    <source>
        <dbReference type="EMBL" id="PPQ85860.1"/>
    </source>
</evidence>
<gene>
    <name evidence="2" type="ORF">CVT25_015363</name>
</gene>
<protein>
    <submittedName>
        <fullName evidence="2">Uncharacterized protein</fullName>
    </submittedName>
</protein>
<dbReference type="AlphaFoldDB" id="A0A409X571"/>
<feature type="region of interest" description="Disordered" evidence="1">
    <location>
        <begin position="102"/>
        <end position="124"/>
    </location>
</feature>
<proteinExistence type="predicted"/>